<dbReference type="Proteomes" id="UP000054826">
    <property type="component" value="Unassembled WGS sequence"/>
</dbReference>
<reference evidence="5 6" key="1">
    <citation type="submission" date="2015-01" db="EMBL/GenBank/DDBJ databases">
        <title>Evolution of Trichinella species and genotypes.</title>
        <authorList>
            <person name="Korhonen P.K."/>
            <person name="Edoardo P."/>
            <person name="Giuseppe L.R."/>
            <person name="Gasser R.B."/>
        </authorList>
    </citation>
    <scope>NUCLEOTIDE SEQUENCE [LARGE SCALE GENOMIC DNA]</scope>
    <source>
        <strain evidence="2">ISS13</strain>
        <strain evidence="1">ISS141</strain>
        <strain evidence="4">ISS176</strain>
        <strain evidence="3">ISS588</strain>
    </source>
</reference>
<evidence type="ECO:0000313" key="3">
    <source>
        <dbReference type="EMBL" id="KRZ31818.1"/>
    </source>
</evidence>
<evidence type="ECO:0000313" key="7">
    <source>
        <dbReference type="Proteomes" id="UP000054826"/>
    </source>
</evidence>
<evidence type="ECO:0000313" key="1">
    <source>
        <dbReference type="EMBL" id="KRX91737.1"/>
    </source>
</evidence>
<proteinExistence type="predicted"/>
<dbReference type="EMBL" id="JYDU01000129">
    <property type="protein sequence ID" value="KRX91737.1"/>
    <property type="molecule type" value="Genomic_DNA"/>
</dbReference>
<dbReference type="EMBL" id="JYDS01000021">
    <property type="protein sequence ID" value="KRZ31818.1"/>
    <property type="molecule type" value="Genomic_DNA"/>
</dbReference>
<accession>A0A0V1JS15</accession>
<protein>
    <submittedName>
        <fullName evidence="4">Uncharacterized protein</fullName>
    </submittedName>
</protein>
<evidence type="ECO:0000313" key="5">
    <source>
        <dbReference type="Proteomes" id="UP000054632"/>
    </source>
</evidence>
<name>A0A0V1JS15_TRIPS</name>
<dbReference type="AlphaFoldDB" id="A0A0V1JS15"/>
<dbReference type="EMBL" id="JYDR01000029">
    <property type="protein sequence ID" value="KRY74059.1"/>
    <property type="molecule type" value="Genomic_DNA"/>
</dbReference>
<evidence type="ECO:0000313" key="4">
    <source>
        <dbReference type="EMBL" id="KRZ37776.1"/>
    </source>
</evidence>
<gene>
    <name evidence="2" type="ORF">T4A_3415</name>
    <name evidence="3" type="ORF">T4B_2476</name>
    <name evidence="4" type="ORF">T4C_8814</name>
    <name evidence="1" type="ORF">T4E_6963</name>
</gene>
<keyword evidence="6" id="KW-1185">Reference proteome</keyword>
<dbReference type="Proteomes" id="UP000054805">
    <property type="component" value="Unassembled WGS sequence"/>
</dbReference>
<comment type="caution">
    <text evidence="4">The sequence shown here is derived from an EMBL/GenBank/DDBJ whole genome shotgun (WGS) entry which is preliminary data.</text>
</comment>
<evidence type="ECO:0000313" key="6">
    <source>
        <dbReference type="Proteomes" id="UP000054805"/>
    </source>
</evidence>
<organism evidence="4 7">
    <name type="scientific">Trichinella pseudospiralis</name>
    <name type="common">Parasitic roundworm</name>
    <dbReference type="NCBI Taxonomy" id="6337"/>
    <lineage>
        <taxon>Eukaryota</taxon>
        <taxon>Metazoa</taxon>
        <taxon>Ecdysozoa</taxon>
        <taxon>Nematoda</taxon>
        <taxon>Enoplea</taxon>
        <taxon>Dorylaimia</taxon>
        <taxon>Trichinellida</taxon>
        <taxon>Trichinellidae</taxon>
        <taxon>Trichinella</taxon>
    </lineage>
</organism>
<dbReference type="Proteomes" id="UP000054815">
    <property type="component" value="Unassembled WGS sequence"/>
</dbReference>
<dbReference type="Proteomes" id="UP000054632">
    <property type="component" value="Unassembled WGS sequence"/>
</dbReference>
<dbReference type="EMBL" id="JYDV01000054">
    <property type="protein sequence ID" value="KRZ37776.1"/>
    <property type="molecule type" value="Genomic_DNA"/>
</dbReference>
<sequence>MNGKVKMVNQFPPAARTRISPSCLLYNSGCSDNNAIAYNNNTTLNRPSYCCLATVDSDGNMPRCSRGEKRRLENIGVDRLAVKFGHNAEPVTNKRPPVFENELLYCSFVDRHFGGLQSR</sequence>
<evidence type="ECO:0000313" key="2">
    <source>
        <dbReference type="EMBL" id="KRY74059.1"/>
    </source>
</evidence>